<evidence type="ECO:0000313" key="1">
    <source>
        <dbReference type="EMBL" id="AOS83853.1"/>
    </source>
</evidence>
<gene>
    <name evidence="1" type="ORF">BIU88_06630</name>
</gene>
<dbReference type="OrthoDB" id="9773199at2"/>
<name>A0A1D8D149_CHLLM</name>
<accession>A0A1D8D149</accession>
<dbReference type="RefSeq" id="WP_069809798.1">
    <property type="nucleotide sequence ID" value="NZ_CP017305.1"/>
</dbReference>
<dbReference type="Gene3D" id="3.60.21.10">
    <property type="match status" value="1"/>
</dbReference>
<dbReference type="AlphaFoldDB" id="A0A1D8D149"/>
<organism evidence="1 2">
    <name type="scientific">Chlorobaculum limnaeum</name>
    <dbReference type="NCBI Taxonomy" id="274537"/>
    <lineage>
        <taxon>Bacteria</taxon>
        <taxon>Pseudomonadati</taxon>
        <taxon>Chlorobiota</taxon>
        <taxon>Chlorobiia</taxon>
        <taxon>Chlorobiales</taxon>
        <taxon>Chlorobiaceae</taxon>
        <taxon>Chlorobaculum</taxon>
    </lineage>
</organism>
<dbReference type="STRING" id="274537.BIU88_06630"/>
<dbReference type="InterPro" id="IPR029052">
    <property type="entry name" value="Metallo-depent_PP-like"/>
</dbReference>
<evidence type="ECO:0000313" key="2">
    <source>
        <dbReference type="Proteomes" id="UP000095185"/>
    </source>
</evidence>
<proteinExistence type="predicted"/>
<reference evidence="1" key="1">
    <citation type="submission" date="2016-09" db="EMBL/GenBank/DDBJ databases">
        <title>Genome sequence of Chlorobaculum limnaeum.</title>
        <authorList>
            <person name="Liu Z."/>
            <person name="Tank M."/>
            <person name="Bryant D.A."/>
        </authorList>
    </citation>
    <scope>NUCLEOTIDE SEQUENCE [LARGE SCALE GENOMIC DNA]</scope>
    <source>
        <strain evidence="1">DSM 1677</strain>
    </source>
</reference>
<sequence>MTRFSNLERLLRTSETIGIDRASRVVVFSDLHLGDGGRNDEFRHNGQLFETVLRQRYLADGFSLVLNGDIEELFKFDLQAIASAWDGLYDLLLAFGRNGFFRKLYGNHDQALLDHHDYKLASALVESLALRYEGQTLLLFHGHQASPFLNEPSSVFSRSLFYILRYLARPFGFRNYSVSYSSRKRFAIERSVYDFSNRFKLISIIGHTHRPLFESMSKLDYLNYRLEELCRGYAPADAARRQAIEAEIDEVRAELESCYRNGFRKSLRSGRYDAIAIPSIFNSGCCIGKRGLTAIEIEAGMIRLVYWTRDGHRSRSTGERLNQPEELGQSGIYRVVLNEDHLDYVFSRIRLLA</sequence>
<keyword evidence="2" id="KW-1185">Reference proteome</keyword>
<dbReference type="SUPFAM" id="SSF56300">
    <property type="entry name" value="Metallo-dependent phosphatases"/>
    <property type="match status" value="1"/>
</dbReference>
<dbReference type="Proteomes" id="UP000095185">
    <property type="component" value="Chromosome"/>
</dbReference>
<protein>
    <submittedName>
        <fullName evidence="1">Metallophosphoesterase</fullName>
    </submittedName>
</protein>
<dbReference type="KEGG" id="clz:BIU88_06630"/>
<dbReference type="EMBL" id="CP017305">
    <property type="protein sequence ID" value="AOS83853.1"/>
    <property type="molecule type" value="Genomic_DNA"/>
</dbReference>